<dbReference type="RefSeq" id="WP_057632086.1">
    <property type="nucleotide sequence ID" value="NZ_LDJI01000006.1"/>
</dbReference>
<gene>
    <name evidence="1" type="ORF">ABB26_02955</name>
</gene>
<evidence type="ECO:0000313" key="1">
    <source>
        <dbReference type="EMBL" id="KRG65525.1"/>
    </source>
</evidence>
<reference evidence="1 2" key="1">
    <citation type="submission" date="2015-05" db="EMBL/GenBank/DDBJ databases">
        <title>Genome sequencing and analysis of members of genus Stenotrophomonas.</title>
        <authorList>
            <person name="Patil P.P."/>
            <person name="Midha S."/>
            <person name="Patil P.B."/>
        </authorList>
    </citation>
    <scope>NUCLEOTIDE SEQUENCE [LARGE SCALE GENOMIC DNA]</scope>
    <source>
        <strain evidence="1 2">DSM 18929</strain>
    </source>
</reference>
<organism evidence="1 2">
    <name type="scientific">Stenotrophomonas humi</name>
    <dbReference type="NCBI Taxonomy" id="405444"/>
    <lineage>
        <taxon>Bacteria</taxon>
        <taxon>Pseudomonadati</taxon>
        <taxon>Pseudomonadota</taxon>
        <taxon>Gammaproteobacteria</taxon>
        <taxon>Lysobacterales</taxon>
        <taxon>Lysobacteraceae</taxon>
        <taxon>Stenotrophomonas</taxon>
    </lineage>
</organism>
<comment type="caution">
    <text evidence="1">The sequence shown here is derived from an EMBL/GenBank/DDBJ whole genome shotgun (WGS) entry which is preliminary data.</text>
</comment>
<dbReference type="EMBL" id="LDJI01000006">
    <property type="protein sequence ID" value="KRG65525.1"/>
    <property type="molecule type" value="Genomic_DNA"/>
</dbReference>
<dbReference type="STRING" id="405444.ABB26_02955"/>
<dbReference type="PATRIC" id="fig|405444.3.peg.3254"/>
<protein>
    <submittedName>
        <fullName evidence="1">Uncharacterized protein</fullName>
    </submittedName>
</protein>
<keyword evidence="2" id="KW-1185">Reference proteome</keyword>
<evidence type="ECO:0000313" key="2">
    <source>
        <dbReference type="Proteomes" id="UP000050864"/>
    </source>
</evidence>
<dbReference type="AlphaFoldDB" id="A0A0R0C7Y1"/>
<dbReference type="Proteomes" id="UP000050864">
    <property type="component" value="Unassembled WGS sequence"/>
</dbReference>
<proteinExistence type="predicted"/>
<name>A0A0R0C7Y1_9GAMM</name>
<sequence length="89" mass="9950">MPHPQLIVLTEFVESLEREMRFLSPLQRCDRLASLLHATARLDADAEDDVLIDRLVLRACDSALSAEHSVEAAVDMVGRHQWDAEAGIL</sequence>
<accession>A0A0R0C7Y1</accession>